<name>A0A8J2K303_9HEXA</name>
<organism evidence="1 2">
    <name type="scientific">Allacma fusca</name>
    <dbReference type="NCBI Taxonomy" id="39272"/>
    <lineage>
        <taxon>Eukaryota</taxon>
        <taxon>Metazoa</taxon>
        <taxon>Ecdysozoa</taxon>
        <taxon>Arthropoda</taxon>
        <taxon>Hexapoda</taxon>
        <taxon>Collembola</taxon>
        <taxon>Symphypleona</taxon>
        <taxon>Sminthuridae</taxon>
        <taxon>Allacma</taxon>
    </lineage>
</organism>
<dbReference type="AlphaFoldDB" id="A0A8J2K303"/>
<gene>
    <name evidence="1" type="ORF">AFUS01_LOCUS19719</name>
</gene>
<comment type="caution">
    <text evidence="1">The sequence shown here is derived from an EMBL/GenBank/DDBJ whole genome shotgun (WGS) entry which is preliminary data.</text>
</comment>
<protein>
    <submittedName>
        <fullName evidence="1">Uncharacterized protein</fullName>
    </submittedName>
</protein>
<dbReference type="Proteomes" id="UP000708208">
    <property type="component" value="Unassembled WGS sequence"/>
</dbReference>
<dbReference type="EMBL" id="CAJVCH010206102">
    <property type="protein sequence ID" value="CAG7731112.1"/>
    <property type="molecule type" value="Genomic_DNA"/>
</dbReference>
<accession>A0A8J2K303</accession>
<reference evidence="1" key="1">
    <citation type="submission" date="2021-06" db="EMBL/GenBank/DDBJ databases">
        <authorList>
            <person name="Hodson N. C."/>
            <person name="Mongue J. A."/>
            <person name="Jaron S. K."/>
        </authorList>
    </citation>
    <scope>NUCLEOTIDE SEQUENCE</scope>
</reference>
<evidence type="ECO:0000313" key="2">
    <source>
        <dbReference type="Proteomes" id="UP000708208"/>
    </source>
</evidence>
<evidence type="ECO:0000313" key="1">
    <source>
        <dbReference type="EMBL" id="CAG7731112.1"/>
    </source>
</evidence>
<proteinExistence type="predicted"/>
<keyword evidence="2" id="KW-1185">Reference proteome</keyword>
<sequence length="79" mass="8870">MINKWRQVKVDGWLVDHLMGLEDGGLFNQIEKNHSVEVEILDDLPGVPFAVIVVSGEAHSSIYEACKEIQRRVKALLGQ</sequence>